<dbReference type="EMBL" id="CAJVPY010020348">
    <property type="protein sequence ID" value="CAG8775211.1"/>
    <property type="molecule type" value="Genomic_DNA"/>
</dbReference>
<reference evidence="1" key="1">
    <citation type="submission" date="2021-06" db="EMBL/GenBank/DDBJ databases">
        <authorList>
            <person name="Kallberg Y."/>
            <person name="Tangrot J."/>
            <person name="Rosling A."/>
        </authorList>
    </citation>
    <scope>NUCLEOTIDE SEQUENCE</scope>
    <source>
        <strain evidence="1">MA453B</strain>
    </source>
</reference>
<proteinExistence type="predicted"/>
<dbReference type="Proteomes" id="UP000789405">
    <property type="component" value="Unassembled WGS sequence"/>
</dbReference>
<name>A0A9N9NZF4_9GLOM</name>
<sequence>GFLHSTEDYVNVLKSLINIPKAETYLRIQVLIASMNYPGQLHVRCAITHLLKSNDSSGILEQALHIIPMIGPLHVSLNSRETVFLLNYDFFDILFHAVFGCNKVLAKKPKPYKINLILEIAY</sequence>
<dbReference type="AlphaFoldDB" id="A0A9N9NZF4"/>
<gene>
    <name evidence="1" type="ORF">DERYTH_LOCUS19085</name>
</gene>
<feature type="non-terminal residue" evidence="1">
    <location>
        <position position="1"/>
    </location>
</feature>
<evidence type="ECO:0000313" key="1">
    <source>
        <dbReference type="EMBL" id="CAG8775211.1"/>
    </source>
</evidence>
<dbReference type="OrthoDB" id="2447332at2759"/>
<organism evidence="1 2">
    <name type="scientific">Dentiscutata erythropus</name>
    <dbReference type="NCBI Taxonomy" id="1348616"/>
    <lineage>
        <taxon>Eukaryota</taxon>
        <taxon>Fungi</taxon>
        <taxon>Fungi incertae sedis</taxon>
        <taxon>Mucoromycota</taxon>
        <taxon>Glomeromycotina</taxon>
        <taxon>Glomeromycetes</taxon>
        <taxon>Diversisporales</taxon>
        <taxon>Gigasporaceae</taxon>
        <taxon>Dentiscutata</taxon>
    </lineage>
</organism>
<comment type="caution">
    <text evidence="1">The sequence shown here is derived from an EMBL/GenBank/DDBJ whole genome shotgun (WGS) entry which is preliminary data.</text>
</comment>
<protein>
    <submittedName>
        <fullName evidence="1">13359_t:CDS:1</fullName>
    </submittedName>
</protein>
<evidence type="ECO:0000313" key="2">
    <source>
        <dbReference type="Proteomes" id="UP000789405"/>
    </source>
</evidence>
<accession>A0A9N9NZF4</accession>
<keyword evidence="2" id="KW-1185">Reference proteome</keyword>